<reference evidence="8" key="1">
    <citation type="journal article" date="2019" name="Int. J. Syst. Evol. Microbiol.">
        <title>The Global Catalogue of Microorganisms (GCM) 10K type strain sequencing project: providing services to taxonomists for standard genome sequencing and annotation.</title>
        <authorList>
            <consortium name="The Broad Institute Genomics Platform"/>
            <consortium name="The Broad Institute Genome Sequencing Center for Infectious Disease"/>
            <person name="Wu L."/>
            <person name="Ma J."/>
        </authorList>
    </citation>
    <scope>NUCLEOTIDE SEQUENCE [LARGE SCALE GENOMIC DNA]</scope>
    <source>
        <strain evidence="8">CCUG 36956</strain>
    </source>
</reference>
<evidence type="ECO:0000256" key="4">
    <source>
        <dbReference type="SAM" id="SignalP"/>
    </source>
</evidence>
<feature type="domain" description="Polypeptide-transport-associated ShlB-type" evidence="6">
    <location>
        <begin position="31"/>
        <end position="105"/>
    </location>
</feature>
<dbReference type="Proteomes" id="UP001596379">
    <property type="component" value="Unassembled WGS sequence"/>
</dbReference>
<keyword evidence="1" id="KW-0472">Membrane</keyword>
<comment type="caution">
    <text evidence="7">The sequence shown here is derived from an EMBL/GenBank/DDBJ whole genome shotgun (WGS) entry which is preliminary data.</text>
</comment>
<feature type="signal peptide" evidence="4">
    <location>
        <begin position="1"/>
        <end position="24"/>
    </location>
</feature>
<dbReference type="InterPro" id="IPR013686">
    <property type="entry name" value="Polypept-transport_assoc_ShlB"/>
</dbReference>
<proteinExistence type="predicted"/>
<evidence type="ECO:0000313" key="7">
    <source>
        <dbReference type="EMBL" id="MFC7298052.1"/>
    </source>
</evidence>
<dbReference type="PANTHER" id="PTHR34597">
    <property type="entry name" value="SLR1661 PROTEIN"/>
    <property type="match status" value="1"/>
</dbReference>
<dbReference type="EMBL" id="JBHTCC010000001">
    <property type="protein sequence ID" value="MFC7298052.1"/>
    <property type="molecule type" value="Genomic_DNA"/>
</dbReference>
<evidence type="ECO:0000256" key="1">
    <source>
        <dbReference type="ARBA" id="ARBA00022452"/>
    </source>
</evidence>
<evidence type="ECO:0000259" key="5">
    <source>
        <dbReference type="Pfam" id="PF03865"/>
    </source>
</evidence>
<accession>A0ABW2J4M3</accession>
<dbReference type="PANTHER" id="PTHR34597:SF6">
    <property type="entry name" value="BLR6126 PROTEIN"/>
    <property type="match status" value="1"/>
</dbReference>
<dbReference type="Gene3D" id="3.10.20.310">
    <property type="entry name" value="membrane protein fhac"/>
    <property type="match status" value="1"/>
</dbReference>
<protein>
    <submittedName>
        <fullName evidence="7">ShlB/FhaC/HecB family hemolysin secretion/activation protein</fullName>
    </submittedName>
</protein>
<evidence type="ECO:0000313" key="8">
    <source>
        <dbReference type="Proteomes" id="UP001596379"/>
    </source>
</evidence>
<keyword evidence="3" id="KW-0998">Cell outer membrane</keyword>
<keyword evidence="1" id="KW-1134">Transmembrane beta strand</keyword>
<organism evidence="7 8">
    <name type="scientific">Herminiimonas aquatilis</name>
    <dbReference type="NCBI Taxonomy" id="345342"/>
    <lineage>
        <taxon>Bacteria</taxon>
        <taxon>Pseudomonadati</taxon>
        <taxon>Pseudomonadota</taxon>
        <taxon>Betaproteobacteria</taxon>
        <taxon>Burkholderiales</taxon>
        <taxon>Oxalobacteraceae</taxon>
        <taxon>Herminiimonas</taxon>
    </lineage>
</organism>
<dbReference type="InterPro" id="IPR051544">
    <property type="entry name" value="TPS_OM_transporter"/>
</dbReference>
<dbReference type="Gene3D" id="2.40.160.50">
    <property type="entry name" value="membrane protein fhac: a member of the omp85/tpsb transporter family"/>
    <property type="match status" value="1"/>
</dbReference>
<dbReference type="InterPro" id="IPR005565">
    <property type="entry name" value="Hemolysn_activator_HlyB_C"/>
</dbReference>
<keyword evidence="2" id="KW-0812">Transmembrane</keyword>
<dbReference type="RefSeq" id="WP_382233173.1">
    <property type="nucleotide sequence ID" value="NZ_JBHTCC010000001.1"/>
</dbReference>
<dbReference type="Pfam" id="PF03865">
    <property type="entry name" value="ShlB"/>
    <property type="match status" value="1"/>
</dbReference>
<dbReference type="Pfam" id="PF08479">
    <property type="entry name" value="POTRA_2"/>
    <property type="match status" value="1"/>
</dbReference>
<evidence type="ECO:0000259" key="6">
    <source>
        <dbReference type="Pfam" id="PF08479"/>
    </source>
</evidence>
<name>A0ABW2J4M3_9BURK</name>
<gene>
    <name evidence="7" type="ORF">ACFQO0_06355</name>
</gene>
<evidence type="ECO:0000256" key="2">
    <source>
        <dbReference type="ARBA" id="ARBA00022692"/>
    </source>
</evidence>
<evidence type="ECO:0000256" key="3">
    <source>
        <dbReference type="ARBA" id="ARBA00023237"/>
    </source>
</evidence>
<keyword evidence="8" id="KW-1185">Reference proteome</keyword>
<sequence>MKYRLLPLLVGALLGAAASTAAMAADASPHFDINRFEVRGNTLLSVQTVDNAVAPYTGKQRDFADVMGALEALEAVYQARGYQLVRIDLPEQELNQGVVILNVVQTKIGNVVIEGNQYFTDANIRSSLPGLREGEVPDLKAISKSLKLANENPAKKTVMKMKSGVVDGEVDATLAVSDESIWSTTVNFDNTGSVATGRTLAGVVLQNANLFGRDHVLSLQYTTTLEEPSSVGVYGIGYHVPLYALGDSMDFFASYSDVDSGTVTAGIFDLAVSGKGSMYGARYNQNLPTAGNYESKLVYGVDYKEYKSSMQLLGVELGNDITVHPLSVGYQGSWILPNGDANFGVTLLHNIPGGTRGRQADFDRARFNATDNYTALRLAASATQALPADWLARVIVNGQYTKDALIAPEQFGAGGASSVRGFAEREVSNDSGVAANFEVYSSPLCGTANWQCRVLAFYDSAYLTRNHALAGEFRNIAISSVGVGLRMQLGNKVNFQVDVGHVLHAEASATQKGDDRVHARLGLSF</sequence>
<keyword evidence="4" id="KW-0732">Signal</keyword>
<feature type="chain" id="PRO_5045929563" evidence="4">
    <location>
        <begin position="25"/>
        <end position="525"/>
    </location>
</feature>
<feature type="domain" description="Haemolysin activator HlyB C-terminal" evidence="5">
    <location>
        <begin position="173"/>
        <end position="486"/>
    </location>
</feature>